<accession>A0A1H8ES26</accession>
<evidence type="ECO:0000313" key="1">
    <source>
        <dbReference type="EMBL" id="SEN22285.1"/>
    </source>
</evidence>
<dbReference type="RefSeq" id="WP_093665828.1">
    <property type="nucleotide sequence ID" value="NZ_FOCF01000005.1"/>
</dbReference>
<sequence>MAQATPVTVPDAEEPSAADRIDAAIIRIEAAVSARAAEARALSDRHAALKARMAEALTALDDVIARTPGTRSEADAN</sequence>
<organism evidence="1 2">
    <name type="scientific">Sphingomonas gellani</name>
    <dbReference type="NCBI Taxonomy" id="1166340"/>
    <lineage>
        <taxon>Bacteria</taxon>
        <taxon>Pseudomonadati</taxon>
        <taxon>Pseudomonadota</taxon>
        <taxon>Alphaproteobacteria</taxon>
        <taxon>Sphingomonadales</taxon>
        <taxon>Sphingomonadaceae</taxon>
        <taxon>Sphingomonas</taxon>
    </lineage>
</organism>
<keyword evidence="2" id="KW-1185">Reference proteome</keyword>
<protein>
    <submittedName>
        <fullName evidence="1">Uncharacterized protein</fullName>
    </submittedName>
</protein>
<dbReference type="EMBL" id="FOCF01000005">
    <property type="protein sequence ID" value="SEN22285.1"/>
    <property type="molecule type" value="Genomic_DNA"/>
</dbReference>
<dbReference type="STRING" id="1166340.SAMN05192583_2284"/>
<name>A0A1H8ES26_9SPHN</name>
<proteinExistence type="predicted"/>
<dbReference type="Proteomes" id="UP000199206">
    <property type="component" value="Unassembled WGS sequence"/>
</dbReference>
<gene>
    <name evidence="1" type="ORF">SAMN05192583_2284</name>
</gene>
<evidence type="ECO:0000313" key="2">
    <source>
        <dbReference type="Proteomes" id="UP000199206"/>
    </source>
</evidence>
<reference evidence="2" key="1">
    <citation type="submission" date="2016-10" db="EMBL/GenBank/DDBJ databases">
        <authorList>
            <person name="Varghese N."/>
            <person name="Submissions S."/>
        </authorList>
    </citation>
    <scope>NUCLEOTIDE SEQUENCE [LARGE SCALE GENOMIC DNA]</scope>
    <source>
        <strain evidence="2">S6-262</strain>
    </source>
</reference>
<dbReference type="AlphaFoldDB" id="A0A1H8ES26"/>